<evidence type="ECO:0000313" key="4">
    <source>
        <dbReference type="Proteomes" id="UP000298656"/>
    </source>
</evidence>
<dbReference type="AlphaFoldDB" id="A0A4P8J242"/>
<dbReference type="EMBL" id="CP040078">
    <property type="protein sequence ID" value="QCP54987.1"/>
    <property type="molecule type" value="Genomic_DNA"/>
</dbReference>
<evidence type="ECO:0000256" key="2">
    <source>
        <dbReference type="SAM" id="SignalP"/>
    </source>
</evidence>
<name>A0A4P8J242_9BURK</name>
<dbReference type="Proteomes" id="UP000298656">
    <property type="component" value="Chromosome 2"/>
</dbReference>
<dbReference type="OrthoDB" id="9035534at2"/>
<evidence type="ECO:0000256" key="1">
    <source>
        <dbReference type="SAM" id="MobiDB-lite"/>
    </source>
</evidence>
<keyword evidence="2" id="KW-0732">Signal</keyword>
<sequence>MKTHLVAALSIALLASAGIATSATAQEKTRTEVRQELIQAENNGSRFVTDTSYPAVNPIFTQQVARLQAQNSGAGAEMTGSSESGRHAAGDVTGAAKTAHAPSHCVGPVSYCSIYFGS</sequence>
<proteinExistence type="predicted"/>
<feature type="signal peptide" evidence="2">
    <location>
        <begin position="1"/>
        <end position="25"/>
    </location>
</feature>
<evidence type="ECO:0000313" key="3">
    <source>
        <dbReference type="EMBL" id="QCP54987.1"/>
    </source>
</evidence>
<accession>A0A4P8J242</accession>
<feature type="compositionally biased region" description="Polar residues" evidence="1">
    <location>
        <begin position="70"/>
        <end position="83"/>
    </location>
</feature>
<keyword evidence="4" id="KW-1185">Reference proteome</keyword>
<reference evidence="3 4" key="1">
    <citation type="submission" date="2019-05" db="EMBL/GenBank/DDBJ databases">
        <title>Burkholderia sp. DHOD12, isolated from subtropical forest soil.</title>
        <authorList>
            <person name="Gao Z.-H."/>
            <person name="Qiu L.-H."/>
        </authorList>
    </citation>
    <scope>NUCLEOTIDE SEQUENCE [LARGE SCALE GENOMIC DNA]</scope>
    <source>
        <strain evidence="3 4">DHOD12</strain>
    </source>
</reference>
<organism evidence="3 4">
    <name type="scientific">Trinickia violacea</name>
    <dbReference type="NCBI Taxonomy" id="2571746"/>
    <lineage>
        <taxon>Bacteria</taxon>
        <taxon>Pseudomonadati</taxon>
        <taxon>Pseudomonadota</taxon>
        <taxon>Betaproteobacteria</taxon>
        <taxon>Burkholderiales</taxon>
        <taxon>Burkholderiaceae</taxon>
        <taxon>Trinickia</taxon>
    </lineage>
</organism>
<dbReference type="Pfam" id="PF13663">
    <property type="entry name" value="DUF4148"/>
    <property type="match status" value="1"/>
</dbReference>
<gene>
    <name evidence="3" type="ORF">FAZ95_34710</name>
</gene>
<protein>
    <submittedName>
        <fullName evidence="3">DUF4148 domain-containing protein</fullName>
    </submittedName>
</protein>
<feature type="region of interest" description="Disordered" evidence="1">
    <location>
        <begin position="70"/>
        <end position="95"/>
    </location>
</feature>
<dbReference type="KEGG" id="tvl:FAZ95_34710"/>
<feature type="chain" id="PRO_5020700550" evidence="2">
    <location>
        <begin position="26"/>
        <end position="118"/>
    </location>
</feature>
<dbReference type="RefSeq" id="WP_137337744.1">
    <property type="nucleotide sequence ID" value="NZ_CP040078.1"/>
</dbReference>
<dbReference type="InterPro" id="IPR025421">
    <property type="entry name" value="DUF4148"/>
</dbReference>